<dbReference type="InterPro" id="IPR040457">
    <property type="entry name" value="GCP_C"/>
</dbReference>
<dbReference type="InterPro" id="IPR041470">
    <property type="entry name" value="GCP_N"/>
</dbReference>
<dbReference type="GO" id="GO:0043015">
    <property type="term" value="F:gamma-tubulin binding"/>
    <property type="evidence" value="ECO:0007669"/>
    <property type="project" value="InterPro"/>
</dbReference>
<dbReference type="GO" id="GO:0051321">
    <property type="term" value="P:meiotic cell cycle"/>
    <property type="evidence" value="ECO:0007669"/>
    <property type="project" value="TreeGrafter"/>
</dbReference>
<dbReference type="GO" id="GO:0005874">
    <property type="term" value="C:microtubule"/>
    <property type="evidence" value="ECO:0007669"/>
    <property type="project" value="UniProtKB-KW"/>
</dbReference>
<feature type="domain" description="Gamma tubulin complex component protein N-terminal" evidence="7">
    <location>
        <begin position="171"/>
        <end position="422"/>
    </location>
</feature>
<sequence>MKDGDDPGNAFAIPDLWASSKYFPESGDSYSFLFSQLKVDDISEKLPEQSLSHGGGNFFALADFPFENPEPSIISTSTPPPLSERGEEINNEADDGYVDIWSFAPEEELKSANYLTWDAFDEQREEAPQTCYVSEGGPQLFDAAVADDTSPLQIDNQDAVVVSGSTYASSLLALGLGRDSVLFTWNEETKEFECTLKSVRTSGCSTELTHDVTALFLRCGNTTKALRSFTDKAYLKHRSPGRIALADAIGTVLSTLQSHLNIPASSLQSILKLQSLFRPVSHLLTIFHELIVAAGSAQNDEVMLSNLLQFIEQTEHRTDSTQTILLEVLSRVSRPFLDFAGEWLGIQRETGMPLVKGSVGKSFVKAEDRLWIDEQGMEIRTPDFVLDEARVPSFMPEGDMQILFEAGRSLRLLREHQPEHPLARGDFVTTAAAKPVLEWEFSWRNIEAIGERARQYEKDLTAAIEKYSTSGTTTSPPCLAPPAEEKEELNLFGKPAEEMQAHLLASLNTLTTPPLTPTSTLTNLLTTHLTTAPTSSISALTPLPLPLPLTPHLSLSPLLTPLSTHLSHATLSLLLRSNLSTHLSLHRSFSLLGSGVFASRLAHALFDPDLGTAERQRGVVREGVMGLRLGGRGRWGGGCGGEASWPPGGSELRLVLSGVLSESYAATTPRAPSRPSTSSSSPAFEIGGRVGTYTAPTMLPGDLSFGVRHMTSAEIGACLDPSSLSALDFLRLVYKPPAPLDAVITPESLHMYDRAFGALLRCLRVRFVMGELFRASKTWKGRSGRCAARFRNEAQHVVNAICSHFESGVTAAWGVMEAKMREVEECLQPGGVGLAAGEGVEGLRRYHERVLERMMGVLFLRGRQSVVRGVLEGVLGCVLGFGGWAAGASRAGDEGNGVGDLYKLFRSKVKVFIGICRGMEEKRGVLRGEGGGYGEGGGLFDLEEVGREDVVGGLLGRLEGSGYYS</sequence>
<dbReference type="OrthoDB" id="775571at2759"/>
<evidence type="ECO:0000256" key="5">
    <source>
        <dbReference type="RuleBase" id="RU363050"/>
    </source>
</evidence>
<dbReference type="GO" id="GO:0000922">
    <property type="term" value="C:spindle pole"/>
    <property type="evidence" value="ECO:0007669"/>
    <property type="project" value="InterPro"/>
</dbReference>
<evidence type="ECO:0000313" key="8">
    <source>
        <dbReference type="EMBL" id="OAF61286.2"/>
    </source>
</evidence>
<dbReference type="GO" id="GO:0031122">
    <property type="term" value="P:cytoplasmic microtubule organization"/>
    <property type="evidence" value="ECO:0007669"/>
    <property type="project" value="TreeGrafter"/>
</dbReference>
<feature type="domain" description="Gamma tubulin complex component C-terminal" evidence="6">
    <location>
        <begin position="579"/>
        <end position="964"/>
    </location>
</feature>
<dbReference type="VEuPathDB" id="FungiDB:GMDG_06442"/>
<gene>
    <name evidence="8" type="ORF">VC83_01949</name>
</gene>
<dbReference type="Proteomes" id="UP000077154">
    <property type="component" value="Unassembled WGS sequence"/>
</dbReference>
<keyword evidence="3 5" id="KW-0493">Microtubule</keyword>
<proteinExistence type="inferred from homology"/>
<dbReference type="Pfam" id="PF17681">
    <property type="entry name" value="GCP_N_terminal"/>
    <property type="match status" value="1"/>
</dbReference>
<dbReference type="eggNOG" id="ENOG502S0VZ">
    <property type="taxonomic scope" value="Eukaryota"/>
</dbReference>
<dbReference type="RefSeq" id="XP_024326563.1">
    <property type="nucleotide sequence ID" value="XM_024465621.1"/>
</dbReference>
<accession>A0A177AGP2</accession>
<dbReference type="PANTHER" id="PTHR19302">
    <property type="entry name" value="GAMMA TUBULIN COMPLEX PROTEIN"/>
    <property type="match status" value="1"/>
</dbReference>
<dbReference type="GO" id="GO:0005816">
    <property type="term" value="C:spindle pole body"/>
    <property type="evidence" value="ECO:0007669"/>
    <property type="project" value="UniProtKB-ARBA"/>
</dbReference>
<dbReference type="GO" id="GO:0000930">
    <property type="term" value="C:gamma-tubulin complex"/>
    <property type="evidence" value="ECO:0007669"/>
    <property type="project" value="TreeGrafter"/>
</dbReference>
<evidence type="ECO:0000256" key="1">
    <source>
        <dbReference type="ARBA" id="ARBA00010337"/>
    </source>
</evidence>
<dbReference type="GO" id="GO:0051225">
    <property type="term" value="P:spindle assembly"/>
    <property type="evidence" value="ECO:0007669"/>
    <property type="project" value="TreeGrafter"/>
</dbReference>
<dbReference type="PANTHER" id="PTHR19302:SF70">
    <property type="entry name" value="GAMMA-TUBULIN COMPLEX COMPONENT 6"/>
    <property type="match status" value="1"/>
</dbReference>
<dbReference type="GO" id="GO:0051011">
    <property type="term" value="F:microtubule minus-end binding"/>
    <property type="evidence" value="ECO:0007669"/>
    <property type="project" value="TreeGrafter"/>
</dbReference>
<protein>
    <recommendedName>
        <fullName evidence="5">Spindle pole body component</fullName>
    </recommendedName>
</protein>
<dbReference type="Gene3D" id="1.20.120.1900">
    <property type="entry name" value="Gamma-tubulin complex, C-terminal domain"/>
    <property type="match status" value="1"/>
</dbReference>
<comment type="subcellular location">
    <subcellularLocation>
        <location evidence="5">Cytoplasm</location>
        <location evidence="5">Cytoskeleton</location>
        <location evidence="5">Microtubule organizing center</location>
    </subcellularLocation>
</comment>
<comment type="similarity">
    <text evidence="1 5">Belongs to the TUBGCP family.</text>
</comment>
<evidence type="ECO:0000259" key="7">
    <source>
        <dbReference type="Pfam" id="PF17681"/>
    </source>
</evidence>
<dbReference type="InterPro" id="IPR007259">
    <property type="entry name" value="GCP"/>
</dbReference>
<reference evidence="8" key="1">
    <citation type="submission" date="2016-03" db="EMBL/GenBank/DDBJ databases">
        <title>Updated assembly of Pseudogymnoascus destructans, the fungus causing white-nose syndrome of bats.</title>
        <authorList>
            <person name="Palmer J.M."/>
            <person name="Drees K.P."/>
            <person name="Foster J.T."/>
            <person name="Lindner D.L."/>
        </authorList>
    </citation>
    <scope>NUCLEOTIDE SEQUENCE [LARGE SCALE GENOMIC DNA]</scope>
    <source>
        <strain evidence="8">20631-21</strain>
    </source>
</reference>
<keyword evidence="2 5" id="KW-0963">Cytoplasm</keyword>
<dbReference type="EMBL" id="KV441389">
    <property type="protein sequence ID" value="OAF61286.2"/>
    <property type="molecule type" value="Genomic_DNA"/>
</dbReference>
<keyword evidence="4 5" id="KW-0206">Cytoskeleton</keyword>
<dbReference type="Pfam" id="PF04130">
    <property type="entry name" value="GCP_C_terminal"/>
    <property type="match status" value="1"/>
</dbReference>
<evidence type="ECO:0000256" key="4">
    <source>
        <dbReference type="ARBA" id="ARBA00023212"/>
    </source>
</evidence>
<name>A0A177AGP2_9PEZI</name>
<dbReference type="GO" id="GO:0000278">
    <property type="term" value="P:mitotic cell cycle"/>
    <property type="evidence" value="ECO:0007669"/>
    <property type="project" value="TreeGrafter"/>
</dbReference>
<dbReference type="AlphaFoldDB" id="A0A177AGP2"/>
<dbReference type="GeneID" id="36285036"/>
<organism evidence="8">
    <name type="scientific">Pseudogymnoascus destructans</name>
    <dbReference type="NCBI Taxonomy" id="655981"/>
    <lineage>
        <taxon>Eukaryota</taxon>
        <taxon>Fungi</taxon>
        <taxon>Dikarya</taxon>
        <taxon>Ascomycota</taxon>
        <taxon>Pezizomycotina</taxon>
        <taxon>Leotiomycetes</taxon>
        <taxon>Thelebolales</taxon>
        <taxon>Thelebolaceae</taxon>
        <taxon>Pseudogymnoascus</taxon>
    </lineage>
</organism>
<evidence type="ECO:0000256" key="2">
    <source>
        <dbReference type="ARBA" id="ARBA00022490"/>
    </source>
</evidence>
<evidence type="ECO:0000256" key="3">
    <source>
        <dbReference type="ARBA" id="ARBA00022701"/>
    </source>
</evidence>
<dbReference type="GO" id="GO:0007020">
    <property type="term" value="P:microtubule nucleation"/>
    <property type="evidence" value="ECO:0007669"/>
    <property type="project" value="InterPro"/>
</dbReference>
<evidence type="ECO:0000259" key="6">
    <source>
        <dbReference type="Pfam" id="PF04130"/>
    </source>
</evidence>
<dbReference type="InterPro" id="IPR042241">
    <property type="entry name" value="GCP_C_sf"/>
</dbReference>